<dbReference type="Proteomes" id="UP000481858">
    <property type="component" value="Unassembled WGS sequence"/>
</dbReference>
<evidence type="ECO:0000256" key="1">
    <source>
        <dbReference type="SAM" id="MobiDB-lite"/>
    </source>
</evidence>
<keyword evidence="3" id="KW-1185">Reference proteome</keyword>
<dbReference type="OrthoDB" id="4743969at2759"/>
<protein>
    <submittedName>
        <fullName evidence="2">Uncharacterized protein</fullName>
    </submittedName>
</protein>
<feature type="region of interest" description="Disordered" evidence="1">
    <location>
        <begin position="1"/>
        <end position="20"/>
    </location>
</feature>
<name>A0A7C8ITR7_9PEZI</name>
<dbReference type="InParanoid" id="A0A7C8ITR7"/>
<proteinExistence type="predicted"/>
<dbReference type="AlphaFoldDB" id="A0A7C8ITR7"/>
<gene>
    <name evidence="2" type="ORF">GQX73_g7351</name>
</gene>
<evidence type="ECO:0000313" key="3">
    <source>
        <dbReference type="Proteomes" id="UP000481858"/>
    </source>
</evidence>
<organism evidence="2 3">
    <name type="scientific">Xylaria multiplex</name>
    <dbReference type="NCBI Taxonomy" id="323545"/>
    <lineage>
        <taxon>Eukaryota</taxon>
        <taxon>Fungi</taxon>
        <taxon>Dikarya</taxon>
        <taxon>Ascomycota</taxon>
        <taxon>Pezizomycotina</taxon>
        <taxon>Sordariomycetes</taxon>
        <taxon>Xylariomycetidae</taxon>
        <taxon>Xylariales</taxon>
        <taxon>Xylariaceae</taxon>
        <taxon>Xylaria</taxon>
    </lineage>
</organism>
<dbReference type="EMBL" id="WUBL01000094">
    <property type="protein sequence ID" value="KAF2966242.1"/>
    <property type="molecule type" value="Genomic_DNA"/>
</dbReference>
<sequence>MENFAQDISKTLPTVGEERKTPLASIPERLTHISLPKLIIKPYTGRVPRHIPKNDVEFFLNIMAANKPRPITLLPLPVYPASPTRGPCSPSDGESQDPYLVDLPTPVTIQFTRNEATELKQWRETVGGMREAHGKALDKLGENLRDTKLRAEVRKLRLERERQADAIAQMHDRRKIRKAFRKDFNNLLPGW</sequence>
<accession>A0A7C8ITR7</accession>
<feature type="compositionally biased region" description="Polar residues" evidence="1">
    <location>
        <begin position="1"/>
        <end position="12"/>
    </location>
</feature>
<reference evidence="2 3" key="1">
    <citation type="submission" date="2019-12" db="EMBL/GenBank/DDBJ databases">
        <title>Draft genome sequence of the ascomycete Xylaria multiplex DSM 110363.</title>
        <authorList>
            <person name="Buettner E."/>
            <person name="Kellner H."/>
        </authorList>
    </citation>
    <scope>NUCLEOTIDE SEQUENCE [LARGE SCALE GENOMIC DNA]</scope>
    <source>
        <strain evidence="2 3">DSM 110363</strain>
    </source>
</reference>
<evidence type="ECO:0000313" key="2">
    <source>
        <dbReference type="EMBL" id="KAF2966242.1"/>
    </source>
</evidence>
<comment type="caution">
    <text evidence="2">The sequence shown here is derived from an EMBL/GenBank/DDBJ whole genome shotgun (WGS) entry which is preliminary data.</text>
</comment>